<feature type="transmembrane region" description="Helical" evidence="9">
    <location>
        <begin position="503"/>
        <end position="524"/>
    </location>
</feature>
<proteinExistence type="inferred from homology"/>
<evidence type="ECO:0000256" key="3">
    <source>
        <dbReference type="ARBA" id="ARBA00022448"/>
    </source>
</evidence>
<evidence type="ECO:0000256" key="7">
    <source>
        <dbReference type="RuleBase" id="RU003346"/>
    </source>
</evidence>
<dbReference type="PANTHER" id="PTHR48022">
    <property type="entry name" value="PLASTIDIC GLUCOSE TRANSPORTER 4"/>
    <property type="match status" value="1"/>
</dbReference>
<comment type="subcellular location">
    <subcellularLocation>
        <location evidence="1">Membrane</location>
        <topology evidence="1">Multi-pass membrane protein</topology>
    </subcellularLocation>
</comment>
<feature type="transmembrane region" description="Helical" evidence="9">
    <location>
        <begin position="429"/>
        <end position="453"/>
    </location>
</feature>
<feature type="compositionally biased region" description="Basic and acidic residues" evidence="8">
    <location>
        <begin position="8"/>
        <end position="29"/>
    </location>
</feature>
<dbReference type="PRINTS" id="PR00171">
    <property type="entry name" value="SUGRTRNSPORT"/>
</dbReference>
<keyword evidence="4 9" id="KW-0812">Transmembrane</keyword>
<evidence type="ECO:0000256" key="6">
    <source>
        <dbReference type="ARBA" id="ARBA00023136"/>
    </source>
</evidence>
<evidence type="ECO:0000313" key="12">
    <source>
        <dbReference type="Proteomes" id="UP001152607"/>
    </source>
</evidence>
<dbReference type="InterPro" id="IPR036259">
    <property type="entry name" value="MFS_trans_sf"/>
</dbReference>
<keyword evidence="5 9" id="KW-1133">Transmembrane helix</keyword>
<organism evidence="11 12">
    <name type="scientific">Periconia digitata</name>
    <dbReference type="NCBI Taxonomy" id="1303443"/>
    <lineage>
        <taxon>Eukaryota</taxon>
        <taxon>Fungi</taxon>
        <taxon>Dikarya</taxon>
        <taxon>Ascomycota</taxon>
        <taxon>Pezizomycotina</taxon>
        <taxon>Dothideomycetes</taxon>
        <taxon>Pleosporomycetidae</taxon>
        <taxon>Pleosporales</taxon>
        <taxon>Massarineae</taxon>
        <taxon>Periconiaceae</taxon>
        <taxon>Periconia</taxon>
    </lineage>
</organism>
<comment type="caution">
    <text evidence="11">The sequence shown here is derived from an EMBL/GenBank/DDBJ whole genome shotgun (WGS) entry which is preliminary data.</text>
</comment>
<dbReference type="FunFam" id="1.20.1250.20:FF:000061">
    <property type="entry name" value="MFS sugar transporter"/>
    <property type="match status" value="1"/>
</dbReference>
<dbReference type="PROSITE" id="PS00216">
    <property type="entry name" value="SUGAR_TRANSPORT_1"/>
    <property type="match status" value="1"/>
</dbReference>
<sequence length="623" mass="68955">MKMSTQPENEKLPDRAGAPEKPTDERRENEDSDISTPTNLSAISYAPEKSPPPTTFWGKVGHWMGALPEWSVGGRKLSGRKLNFYIAFIASNGFLMFGYDQGVLSALITLPSWQRTFPLMTPREVSNPVCWIDGDNTNGPDLSQCTGDANLQAFAVAIYQIGCFLGAVVILYYGEKWGRKPSTFWGSLVMIIGTIMQASANGYALLCVGRIVGGVGNGMVTSTIPTWQSECARPERRGVMIILAGAVISGGVMIAYWIDFALYFAEGTVQWRFPVAFQAFFTIIVMIGLLFLPDSPRWLAMKGRTDEAHDVLSRLRGEEKDHPAVLEELNNIQESLYIQNRGGGFKYRELFTNGPSQNFRRTFLGALSQFCQQFCGINLVTYYATYIFENSLGFDAQLSRLISACNGTEYFMASLLAIPAIERFGRRRLMFLGAAGMSAAMAILAGVVSTGIIDEVTGAPVLEDRYGITAVVMLFVFNSFFGIGWLGMSWLLPAELTNLRTRIHANAVSTCSNWLSNFVIVMIAPPAFTNLTWRTYIIFAVLNAAIIPTVYFLFPEPKGRSLEEMDVIFASAWADGVSPVKRAKEMPKLSGTQVETELAKYFGEEEAHIRRRSSVARQQPVDT</sequence>
<dbReference type="InterPro" id="IPR050360">
    <property type="entry name" value="MFS_Sugar_Transporters"/>
</dbReference>
<name>A0A9W4XRL5_9PLEO</name>
<evidence type="ECO:0000313" key="11">
    <source>
        <dbReference type="EMBL" id="CAI6311686.1"/>
    </source>
</evidence>
<dbReference type="Proteomes" id="UP001152607">
    <property type="component" value="Unassembled WGS sequence"/>
</dbReference>
<feature type="transmembrane region" description="Helical" evidence="9">
    <location>
        <begin position="536"/>
        <end position="554"/>
    </location>
</feature>
<dbReference type="Gene3D" id="1.20.1250.20">
    <property type="entry name" value="MFS general substrate transporter like domains"/>
    <property type="match status" value="1"/>
</dbReference>
<evidence type="ECO:0000256" key="1">
    <source>
        <dbReference type="ARBA" id="ARBA00004141"/>
    </source>
</evidence>
<dbReference type="Pfam" id="PF00083">
    <property type="entry name" value="Sugar_tr"/>
    <property type="match status" value="1"/>
</dbReference>
<evidence type="ECO:0000259" key="10">
    <source>
        <dbReference type="PROSITE" id="PS50850"/>
    </source>
</evidence>
<dbReference type="PROSITE" id="PS50850">
    <property type="entry name" value="MFS"/>
    <property type="match status" value="1"/>
</dbReference>
<gene>
    <name evidence="11" type="ORF">PDIGIT_LOCUS3240</name>
</gene>
<evidence type="ECO:0000256" key="8">
    <source>
        <dbReference type="SAM" id="MobiDB-lite"/>
    </source>
</evidence>
<accession>A0A9W4XRL5</accession>
<feature type="transmembrane region" description="Helical" evidence="9">
    <location>
        <begin position="271"/>
        <end position="292"/>
    </location>
</feature>
<feature type="transmembrane region" description="Helical" evidence="9">
    <location>
        <begin position="239"/>
        <end position="265"/>
    </location>
</feature>
<keyword evidence="6 9" id="KW-0472">Membrane</keyword>
<reference evidence="11" key="1">
    <citation type="submission" date="2023-01" db="EMBL/GenBank/DDBJ databases">
        <authorList>
            <person name="Van Ghelder C."/>
            <person name="Rancurel C."/>
        </authorList>
    </citation>
    <scope>NUCLEOTIDE SEQUENCE</scope>
    <source>
        <strain evidence="11">CNCM I-4278</strain>
    </source>
</reference>
<dbReference type="EMBL" id="CAOQHR010000002">
    <property type="protein sequence ID" value="CAI6311686.1"/>
    <property type="molecule type" value="Genomic_DNA"/>
</dbReference>
<evidence type="ECO:0000256" key="9">
    <source>
        <dbReference type="SAM" id="Phobius"/>
    </source>
</evidence>
<dbReference type="OrthoDB" id="6612291at2759"/>
<dbReference type="GO" id="GO:0016020">
    <property type="term" value="C:membrane"/>
    <property type="evidence" value="ECO:0007669"/>
    <property type="project" value="UniProtKB-SubCell"/>
</dbReference>
<dbReference type="InterPro" id="IPR020846">
    <property type="entry name" value="MFS_dom"/>
</dbReference>
<feature type="transmembrane region" description="Helical" evidence="9">
    <location>
        <begin position="82"/>
        <end position="99"/>
    </location>
</feature>
<evidence type="ECO:0000256" key="5">
    <source>
        <dbReference type="ARBA" id="ARBA00022989"/>
    </source>
</evidence>
<protein>
    <recommendedName>
        <fullName evidence="10">Major facilitator superfamily (MFS) profile domain-containing protein</fullName>
    </recommendedName>
</protein>
<feature type="transmembrane region" description="Helical" evidence="9">
    <location>
        <begin position="465"/>
        <end position="491"/>
    </location>
</feature>
<dbReference type="GO" id="GO:0005351">
    <property type="term" value="F:carbohydrate:proton symporter activity"/>
    <property type="evidence" value="ECO:0007669"/>
    <property type="project" value="TreeGrafter"/>
</dbReference>
<dbReference type="InterPro" id="IPR005828">
    <property type="entry name" value="MFS_sugar_transport-like"/>
</dbReference>
<feature type="domain" description="Major facilitator superfamily (MFS) profile" evidence="10">
    <location>
        <begin position="86"/>
        <end position="558"/>
    </location>
</feature>
<dbReference type="InterPro" id="IPR005829">
    <property type="entry name" value="Sugar_transporter_CS"/>
</dbReference>
<keyword evidence="12" id="KW-1185">Reference proteome</keyword>
<evidence type="ECO:0000256" key="4">
    <source>
        <dbReference type="ARBA" id="ARBA00022692"/>
    </source>
</evidence>
<keyword evidence="3 7" id="KW-0813">Transport</keyword>
<dbReference type="PANTHER" id="PTHR48022:SF68">
    <property type="entry name" value="MAJOR FACILITATOR SUPERFAMILY (MFS) PROFILE DOMAIN-CONTAINING PROTEIN-RELATED"/>
    <property type="match status" value="1"/>
</dbReference>
<feature type="region of interest" description="Disordered" evidence="8">
    <location>
        <begin position="1"/>
        <end position="50"/>
    </location>
</feature>
<dbReference type="InterPro" id="IPR003663">
    <property type="entry name" value="Sugar/inositol_transpt"/>
</dbReference>
<evidence type="ECO:0000256" key="2">
    <source>
        <dbReference type="ARBA" id="ARBA00010992"/>
    </source>
</evidence>
<comment type="similarity">
    <text evidence="2 7">Belongs to the major facilitator superfamily. Sugar transporter (TC 2.A.1.1) family.</text>
</comment>
<dbReference type="AlphaFoldDB" id="A0A9W4XRL5"/>
<dbReference type="NCBIfam" id="TIGR00879">
    <property type="entry name" value="SP"/>
    <property type="match status" value="1"/>
</dbReference>
<dbReference type="SUPFAM" id="SSF103473">
    <property type="entry name" value="MFS general substrate transporter"/>
    <property type="match status" value="1"/>
</dbReference>
<feature type="transmembrane region" description="Helical" evidence="9">
    <location>
        <begin position="151"/>
        <end position="173"/>
    </location>
</feature>